<comment type="caution">
    <text evidence="5">The sequence shown here is derived from an EMBL/GenBank/DDBJ whole genome shotgun (WGS) entry which is preliminary data.</text>
</comment>
<protein>
    <submittedName>
        <fullName evidence="5">NACHT domain- and WD repeat-containing protein 1</fullName>
    </submittedName>
</protein>
<sequence length="1589" mass="178865">MENTVARKLLTGDFSNVPKLPSKVVRIFLSSTFGDMTTERNYIIDDLEPLLQQWCMNQGLEFQLVDMRWGVRDEVTADHMTTVLCLQEIAKCQELSLGPNFVFLLGQRYGYRPLPANILSSEFEEVISSIKDPTHQDLVERWYRQDSNLVPAAHVLQPITGISEEEWRTISVQLEKILRQEADALYKAGKMTFKEWQKYFISVTEQEIRVALDVENPNNHCLGFIREISDLYENLDDSTAKRYCDMKEDGVDEEARELLDEFKLKYVPSVLSGSILQKYQIKWTPNGVDPQVTSHQKYLRTINTNFFTWVKSQVLVAKKRSENVDLANDPLMTEIVHHANFCSSKCATFHGCDETLQQIFDRIVLSSESKPLVLHGMSGSGKTSMVAMVAKQAKDSRGENINVILRFLGTSSQSSSIQQVLQNVVKHICKIYDLALPGFNTMDNFNNLILYFPSLLESVSNHASQVPLLLILDSLDQLEDSNRAYGCKWLPRKCPKMVQIVLSTLPDMFHILERLRQVIINEDCFIPVQPLSEGTGSEILQHWMASINRKISDEQNEVVRKVFSKCPQPLFLKLLFEQARRWKSYDKVRAEELASTVREAIGLLYERLERQFGKKLVSHALGYVTAARNGLTQDELQHILSLDDEVLDELYQYWPPPDPKEVALPPLIWARLRFELQEYMVERQANGRTVMTLYHRQFTEAARERYLGTDEIMKSRHKVMADFFSGKWANKEKPLQLTLNSTTLNPLRMVPQQPVSFQTDYNRRKLHELPYHLTHAGEECLEEICQLVYGNFEFLNSYVKAFSVQLMVEEITATLKSMPEEHHLRLQLELLRDTLRLAKPTVEFEGSQQTLSVEILARLLGLAETVDSDFSLCLKPLLDGAWDNCQKDPRPQLVPVRGCFPQPGGTLKTTLVGHAGDINKIHVNKNCSMLASASEDGMVRIWDLNADETIYILICDSKSPMIDTFISSDDRWIVALNSDGSLYLWGMQTGDLVYSIQTASPESKNIGLLVTDDNKKVVCIKANNIGVYNIEDGNLLFSLEPTGDVLTSVCSSLMDGIIIAGTQNGSILAWSCENGSSIDCSKPDGSDQFGGVLHIASCHGDTFKGIVYATENGNVVFAQKTDQNSGSLFEVRKVCSIPSPMSCKALCVNNVGTSAWVAAGSLVYCFQLEGEGKEATYTLKGYRTDILSLVISHDDKYLIGGQINDVMMVWMLDRSDSTPKALHPLEGLNADVSHLAYAEVGHHHMVVSASTNLPYIKLWDLQKVPTDSTINKTFFYKEGPLVLTSDSQYVVSLVSELSMTREESFVLNVWDSMSGKTHQVCRSASFANCLAITSNDLYLFYSAEDGVVCQHNLQTGEDVCCLKGGHGKVCHIEVRIDDKYLLVLKQNWDNGNYFLELWHLATQRHHTIKLDQKGGIKCATLTEQNLVILGGDLNKILLCDSNGNQSEMKSTKGNKEMDGVDLMVLSHDEKLLAVKTPSLKVHVWNLKKRLIMQTLAKVGKIRSMAFTKSGEFLVTGADDRVIKVWSIADGTLYQSLYVYGNVVKLATNSDTIVAATEVGHLIEVTIHRGSSIKPTQKKTDGKTRLCSVV</sequence>
<evidence type="ECO:0000256" key="3">
    <source>
        <dbReference type="PROSITE-ProRule" id="PRU00221"/>
    </source>
</evidence>
<evidence type="ECO:0000313" key="5">
    <source>
        <dbReference type="EMBL" id="KAJ8047159.1"/>
    </source>
</evidence>
<dbReference type="SMART" id="SM00320">
    <property type="entry name" value="WD40"/>
    <property type="match status" value="8"/>
</dbReference>
<accession>A0A9Q1HHT7</accession>
<dbReference type="SMART" id="SM00382">
    <property type="entry name" value="AAA"/>
    <property type="match status" value="1"/>
</dbReference>
<dbReference type="Proteomes" id="UP001152320">
    <property type="component" value="Chromosome 2"/>
</dbReference>
<gene>
    <name evidence="5" type="ORF">HOLleu_06079</name>
</gene>
<proteinExistence type="predicted"/>
<dbReference type="PROSITE" id="PS50294">
    <property type="entry name" value="WD_REPEATS_REGION"/>
    <property type="match status" value="2"/>
</dbReference>
<dbReference type="InterPro" id="IPR052752">
    <property type="entry name" value="NACHT-WD_repeat"/>
</dbReference>
<dbReference type="PROSITE" id="PS00678">
    <property type="entry name" value="WD_REPEATS_1"/>
    <property type="match status" value="1"/>
</dbReference>
<dbReference type="InterPro" id="IPR027417">
    <property type="entry name" value="P-loop_NTPase"/>
</dbReference>
<dbReference type="Pfam" id="PF00400">
    <property type="entry name" value="WD40"/>
    <property type="match status" value="2"/>
</dbReference>
<dbReference type="EMBL" id="JAIZAY010000002">
    <property type="protein sequence ID" value="KAJ8047159.1"/>
    <property type="molecule type" value="Genomic_DNA"/>
</dbReference>
<dbReference type="Pfam" id="PF05729">
    <property type="entry name" value="NACHT"/>
    <property type="match status" value="1"/>
</dbReference>
<name>A0A9Q1HHT7_HOLLE</name>
<dbReference type="InterPro" id="IPR007111">
    <property type="entry name" value="NACHT_NTPase"/>
</dbReference>
<keyword evidence="2" id="KW-0677">Repeat</keyword>
<dbReference type="InterPro" id="IPR003593">
    <property type="entry name" value="AAA+_ATPase"/>
</dbReference>
<dbReference type="Pfam" id="PF13271">
    <property type="entry name" value="DUF4062"/>
    <property type="match status" value="1"/>
</dbReference>
<dbReference type="PANTHER" id="PTHR19871:SF14">
    <property type="entry name" value="DUF4062 DOMAIN-CONTAINING PROTEIN"/>
    <property type="match status" value="1"/>
</dbReference>
<organism evidence="5 6">
    <name type="scientific">Holothuria leucospilota</name>
    <name type="common">Black long sea cucumber</name>
    <name type="synonym">Mertensiothuria leucospilota</name>
    <dbReference type="NCBI Taxonomy" id="206669"/>
    <lineage>
        <taxon>Eukaryota</taxon>
        <taxon>Metazoa</taxon>
        <taxon>Echinodermata</taxon>
        <taxon>Eleutherozoa</taxon>
        <taxon>Echinozoa</taxon>
        <taxon>Holothuroidea</taxon>
        <taxon>Aspidochirotacea</taxon>
        <taxon>Aspidochirotida</taxon>
        <taxon>Holothuriidae</taxon>
        <taxon>Holothuria</taxon>
    </lineage>
</organism>
<dbReference type="SUPFAM" id="SSF52540">
    <property type="entry name" value="P-loop containing nucleoside triphosphate hydrolases"/>
    <property type="match status" value="1"/>
</dbReference>
<dbReference type="PANTHER" id="PTHR19871">
    <property type="entry name" value="BETA TRANSDUCIN-RELATED PROTEIN"/>
    <property type="match status" value="1"/>
</dbReference>
<dbReference type="InterPro" id="IPR015943">
    <property type="entry name" value="WD40/YVTN_repeat-like_dom_sf"/>
</dbReference>
<evidence type="ECO:0000256" key="1">
    <source>
        <dbReference type="ARBA" id="ARBA00022574"/>
    </source>
</evidence>
<evidence type="ECO:0000256" key="2">
    <source>
        <dbReference type="ARBA" id="ARBA00022737"/>
    </source>
</evidence>
<dbReference type="InterPro" id="IPR019775">
    <property type="entry name" value="WD40_repeat_CS"/>
</dbReference>
<feature type="repeat" description="WD" evidence="3">
    <location>
        <begin position="911"/>
        <end position="952"/>
    </location>
</feature>
<keyword evidence="6" id="KW-1185">Reference proteome</keyword>
<evidence type="ECO:0000259" key="4">
    <source>
        <dbReference type="SMART" id="SM00382"/>
    </source>
</evidence>
<dbReference type="InterPro" id="IPR057588">
    <property type="entry name" value="NWD1/2-like_WH"/>
</dbReference>
<dbReference type="Pfam" id="PF25469">
    <property type="entry name" value="WHD_NWD1"/>
    <property type="match status" value="1"/>
</dbReference>
<keyword evidence="1 3" id="KW-0853">WD repeat</keyword>
<dbReference type="InterPro" id="IPR036322">
    <property type="entry name" value="WD40_repeat_dom_sf"/>
</dbReference>
<dbReference type="OrthoDB" id="2325716at2759"/>
<feature type="domain" description="AAA+ ATPase" evidence="4">
    <location>
        <begin position="368"/>
        <end position="525"/>
    </location>
</feature>
<dbReference type="InterPro" id="IPR025139">
    <property type="entry name" value="DUF4062"/>
</dbReference>
<dbReference type="PROSITE" id="PS50082">
    <property type="entry name" value="WD_REPEATS_2"/>
    <property type="match status" value="2"/>
</dbReference>
<dbReference type="Gene3D" id="3.40.50.300">
    <property type="entry name" value="P-loop containing nucleotide triphosphate hydrolases"/>
    <property type="match status" value="1"/>
</dbReference>
<dbReference type="Gene3D" id="2.130.10.10">
    <property type="entry name" value="YVTN repeat-like/Quinoprotein amine dehydrogenase"/>
    <property type="match status" value="3"/>
</dbReference>
<feature type="repeat" description="WD" evidence="3">
    <location>
        <begin position="1494"/>
        <end position="1535"/>
    </location>
</feature>
<reference evidence="5" key="1">
    <citation type="submission" date="2021-10" db="EMBL/GenBank/DDBJ databases">
        <title>Tropical sea cucumber genome reveals ecological adaptation and Cuvierian tubules defense mechanism.</title>
        <authorList>
            <person name="Chen T."/>
        </authorList>
    </citation>
    <scope>NUCLEOTIDE SEQUENCE</scope>
    <source>
        <strain evidence="5">Nanhai2018</strain>
        <tissue evidence="5">Muscle</tissue>
    </source>
</reference>
<dbReference type="InterPro" id="IPR001680">
    <property type="entry name" value="WD40_rpt"/>
</dbReference>
<evidence type="ECO:0000313" key="6">
    <source>
        <dbReference type="Proteomes" id="UP001152320"/>
    </source>
</evidence>
<dbReference type="SUPFAM" id="SSF50978">
    <property type="entry name" value="WD40 repeat-like"/>
    <property type="match status" value="3"/>
</dbReference>